<dbReference type="Gene3D" id="1.10.8.60">
    <property type="match status" value="1"/>
</dbReference>
<dbReference type="EMBL" id="JAVDXW010000001">
    <property type="protein sequence ID" value="MDR7301695.1"/>
    <property type="molecule type" value="Genomic_DNA"/>
</dbReference>
<feature type="transmembrane region" description="Helical" evidence="15">
    <location>
        <begin position="112"/>
        <end position="133"/>
    </location>
</feature>
<dbReference type="FunFam" id="1.20.58.760:FF:000001">
    <property type="entry name" value="ATP-dependent zinc metalloprotease FtsH"/>
    <property type="match status" value="1"/>
</dbReference>
<comment type="similarity">
    <text evidence="2 15">In the C-terminal section; belongs to the peptidase M41 family.</text>
</comment>
<evidence type="ECO:0000256" key="12">
    <source>
        <dbReference type="ARBA" id="ARBA00023049"/>
    </source>
</evidence>
<feature type="compositionally biased region" description="Polar residues" evidence="17">
    <location>
        <begin position="780"/>
        <end position="789"/>
    </location>
</feature>
<comment type="caution">
    <text evidence="19">The sequence shown here is derived from an EMBL/GenBank/DDBJ whole genome shotgun (WGS) entry which is preliminary data.</text>
</comment>
<dbReference type="GO" id="GO:0006508">
    <property type="term" value="P:proteolysis"/>
    <property type="evidence" value="ECO:0007669"/>
    <property type="project" value="UniProtKB-KW"/>
</dbReference>
<dbReference type="InterPro" id="IPR011546">
    <property type="entry name" value="Pept_M41_FtsH_extracell"/>
</dbReference>
<keyword evidence="7 15" id="KW-0547">Nucleotide-binding</keyword>
<proteinExistence type="inferred from homology"/>
<keyword evidence="6 15" id="KW-0479">Metal-binding</keyword>
<protein>
    <recommendedName>
        <fullName evidence="15">ATP-dependent zinc metalloprotease FtsH</fullName>
        <ecNumber evidence="15">3.4.24.-</ecNumber>
    </recommendedName>
</protein>
<keyword evidence="19" id="KW-0132">Cell division</keyword>
<dbReference type="InterPro" id="IPR005936">
    <property type="entry name" value="FtsH"/>
</dbReference>
<evidence type="ECO:0000256" key="2">
    <source>
        <dbReference type="ARBA" id="ARBA00010044"/>
    </source>
</evidence>
<feature type="transmembrane region" description="Helical" evidence="15">
    <location>
        <begin position="12"/>
        <end position="28"/>
    </location>
</feature>
<sequence>MDRKRLLRNPLLWLLAVLLLFYGFNVLFDDTRGYTDVSTSTALQQISQGNVAEATIEDKEQRLKLTLNQGTQVEGSNRIIAQFPAGATDEIVSEIRQAQVGNWDTEYTQSSFWSQLLIYMIPLGLLVLLLMWMMNNAQGGGSKVLNFGKSKAKQFTKDMPKTLFGDVAGADEAVEELHEIKDFLQHPTRYQALGAKIPKGVLLYGPPGTGKTLLARAVAGEAGVPFYSISGSDFVEMFVGVGASRVRDLFEQAKQNAPCIVFVDEIDAVGRQRGAGLGGGHDEREQTLNQLLVEMDGFDSRGGIILIAATNRSDTLDPALLRPGRFDRQIPVSAPDLRGRKAILGVHSKGKPLAPDADMEGLAKRTVGFSGADLENVVNEAALLTARENGQLITGAALEESVDRVIGGPRRKTKIISERDKKITAYHEGGHALAAWAMPDLEPVYKLTILPRGRTGGHALVVPEDDKDMMTRSEMIGRLVFALGGRSAEELVFHEPTTGASSDIDQATKIARAMVTEYGMTARLGAVKYGKEEGDPFLGRSAGQQPNYSFEVAHEIDEEVRKLIEAAHTEAWEILNTYRDVLDNLVLEVIEQETLNRQELERIFSQVEKRPRITTFNDFGGRTPSDKPPVKTPGEEAMERGEPWPPVSEQPGPTPIGVTQGSNGSGPPQYADQQHGWQNPQQGQTTQAPGAYGQQNPYPAVDGQPPQAGHPPAGQQPPAGQPSGTPQFPQNNQSGQPPQPGQYSQPGQYGQAPQGVPPNYGAPPGWTPATSPSGRPEQPVGNQQQSYNWVPSWERGQQDQAQPNHFGGESNGRPGPNAEHPPAQGDQYGEQSTGGTSGPRPDSGDENGNGTANR</sequence>
<dbReference type="InterPro" id="IPR027417">
    <property type="entry name" value="P-loop_NTPase"/>
</dbReference>
<dbReference type="FunFam" id="1.10.8.60:FF:000001">
    <property type="entry name" value="ATP-dependent zinc metalloprotease FtsH"/>
    <property type="match status" value="1"/>
</dbReference>
<evidence type="ECO:0000256" key="3">
    <source>
        <dbReference type="ARBA" id="ARBA00022475"/>
    </source>
</evidence>
<feature type="compositionally biased region" description="Polar residues" evidence="17">
    <location>
        <begin position="657"/>
        <end position="666"/>
    </location>
</feature>
<dbReference type="NCBIfam" id="TIGR01241">
    <property type="entry name" value="FtsH_fam"/>
    <property type="match status" value="1"/>
</dbReference>
<dbReference type="SMART" id="SM00382">
    <property type="entry name" value="AAA"/>
    <property type="match status" value="1"/>
</dbReference>
<evidence type="ECO:0000256" key="10">
    <source>
        <dbReference type="ARBA" id="ARBA00022840"/>
    </source>
</evidence>
<comment type="subcellular location">
    <subcellularLocation>
        <location evidence="15">Cell membrane</location>
        <topology evidence="15">Multi-pass membrane protein</topology>
        <orientation evidence="15">Cytoplasmic side</orientation>
    </subcellularLocation>
    <subcellularLocation>
        <location evidence="1">Membrane</location>
    </subcellularLocation>
</comment>
<keyword evidence="8 15" id="KW-0378">Hydrolase</keyword>
<reference evidence="19" key="1">
    <citation type="submission" date="2023-07" db="EMBL/GenBank/DDBJ databases">
        <title>Sequencing the genomes of 1000 actinobacteria strains.</title>
        <authorList>
            <person name="Klenk H.-P."/>
        </authorList>
    </citation>
    <scope>NUCLEOTIDE SEQUENCE</scope>
    <source>
        <strain evidence="19">DSM 45977</strain>
    </source>
</reference>
<dbReference type="InterPro" id="IPR003959">
    <property type="entry name" value="ATPase_AAA_core"/>
</dbReference>
<feature type="active site" evidence="15">
    <location>
        <position position="428"/>
    </location>
</feature>
<evidence type="ECO:0000313" key="19">
    <source>
        <dbReference type="EMBL" id="MDR7301695.1"/>
    </source>
</evidence>
<keyword evidence="3 15" id="KW-1003">Cell membrane</keyword>
<keyword evidence="5 15" id="KW-0812">Transmembrane</keyword>
<feature type="binding site" evidence="15">
    <location>
        <position position="503"/>
    </location>
    <ligand>
        <name>Zn(2+)</name>
        <dbReference type="ChEBI" id="CHEBI:29105"/>
        <note>catalytic</note>
    </ligand>
</feature>
<evidence type="ECO:0000256" key="8">
    <source>
        <dbReference type="ARBA" id="ARBA00022801"/>
    </source>
</evidence>
<dbReference type="Pfam" id="PF06480">
    <property type="entry name" value="FtsH_ext"/>
    <property type="match status" value="1"/>
</dbReference>
<evidence type="ECO:0000256" key="14">
    <source>
        <dbReference type="ARBA" id="ARBA00061570"/>
    </source>
</evidence>
<dbReference type="GO" id="GO:0005524">
    <property type="term" value="F:ATP binding"/>
    <property type="evidence" value="ECO:0007669"/>
    <property type="project" value="UniProtKB-UniRule"/>
</dbReference>
<evidence type="ECO:0000313" key="20">
    <source>
        <dbReference type="Proteomes" id="UP001180845"/>
    </source>
</evidence>
<evidence type="ECO:0000256" key="9">
    <source>
        <dbReference type="ARBA" id="ARBA00022833"/>
    </source>
</evidence>
<feature type="compositionally biased region" description="Pro residues" evidence="17">
    <location>
        <begin position="643"/>
        <end position="654"/>
    </location>
</feature>
<keyword evidence="13 15" id="KW-0472">Membrane</keyword>
<evidence type="ECO:0000256" key="11">
    <source>
        <dbReference type="ARBA" id="ARBA00022989"/>
    </source>
</evidence>
<keyword evidence="10 15" id="KW-0067">ATP-binding</keyword>
<dbReference type="Pfam" id="PF00004">
    <property type="entry name" value="AAA"/>
    <property type="match status" value="1"/>
</dbReference>
<dbReference type="AlphaFoldDB" id="A0AAE3ZD49"/>
<evidence type="ECO:0000256" key="17">
    <source>
        <dbReference type="SAM" id="MobiDB-lite"/>
    </source>
</evidence>
<dbReference type="InterPro" id="IPR003960">
    <property type="entry name" value="ATPase_AAA_CS"/>
</dbReference>
<name>A0AAE3ZD49_9ACTN</name>
<comment type="subunit">
    <text evidence="15">Homohexamer.</text>
</comment>
<dbReference type="CDD" id="cd19501">
    <property type="entry name" value="RecA-like_FtsH"/>
    <property type="match status" value="1"/>
</dbReference>
<evidence type="ECO:0000256" key="5">
    <source>
        <dbReference type="ARBA" id="ARBA00022692"/>
    </source>
</evidence>
<evidence type="ECO:0000256" key="1">
    <source>
        <dbReference type="ARBA" id="ARBA00004370"/>
    </source>
</evidence>
<dbReference type="InterPro" id="IPR037219">
    <property type="entry name" value="Peptidase_M41-like"/>
</dbReference>
<dbReference type="Pfam" id="PF01434">
    <property type="entry name" value="Peptidase_M41"/>
    <property type="match status" value="1"/>
</dbReference>
<dbReference type="SUPFAM" id="SSF52540">
    <property type="entry name" value="P-loop containing nucleoside triphosphate hydrolases"/>
    <property type="match status" value="1"/>
</dbReference>
<dbReference type="EC" id="3.4.24.-" evidence="15"/>
<dbReference type="PROSITE" id="PS00674">
    <property type="entry name" value="AAA"/>
    <property type="match status" value="1"/>
</dbReference>
<feature type="binding site" evidence="15">
    <location>
        <position position="427"/>
    </location>
    <ligand>
        <name>Zn(2+)</name>
        <dbReference type="ChEBI" id="CHEBI:29105"/>
        <note>catalytic</note>
    </ligand>
</feature>
<keyword evidence="9 15" id="KW-0862">Zinc</keyword>
<feature type="compositionally biased region" description="Low complexity" evidence="17">
    <location>
        <begin position="703"/>
        <end position="758"/>
    </location>
</feature>
<dbReference type="SUPFAM" id="SSF140990">
    <property type="entry name" value="FtsH protease domain-like"/>
    <property type="match status" value="1"/>
</dbReference>
<dbReference type="GO" id="GO:0051301">
    <property type="term" value="P:cell division"/>
    <property type="evidence" value="ECO:0007669"/>
    <property type="project" value="UniProtKB-KW"/>
</dbReference>
<feature type="region of interest" description="Disordered" evidence="17">
    <location>
        <begin position="614"/>
        <end position="854"/>
    </location>
</feature>
<comment type="cofactor">
    <cofactor evidence="15">
        <name>Zn(2+)</name>
        <dbReference type="ChEBI" id="CHEBI:29105"/>
    </cofactor>
    <text evidence="15">Binds 1 zinc ion per subunit.</text>
</comment>
<dbReference type="Gene3D" id="1.20.58.760">
    <property type="entry name" value="Peptidase M41"/>
    <property type="match status" value="1"/>
</dbReference>
<keyword evidence="20" id="KW-1185">Reference proteome</keyword>
<evidence type="ECO:0000256" key="4">
    <source>
        <dbReference type="ARBA" id="ARBA00022670"/>
    </source>
</evidence>
<dbReference type="GO" id="GO:0030163">
    <property type="term" value="P:protein catabolic process"/>
    <property type="evidence" value="ECO:0007669"/>
    <property type="project" value="UniProtKB-UniRule"/>
</dbReference>
<feature type="compositionally biased region" description="Polar residues" evidence="17">
    <location>
        <begin position="685"/>
        <end position="697"/>
    </location>
</feature>
<dbReference type="RefSeq" id="WP_310272566.1">
    <property type="nucleotide sequence ID" value="NZ_JAVDXW010000001.1"/>
</dbReference>
<feature type="binding site" evidence="15">
    <location>
        <position position="431"/>
    </location>
    <ligand>
        <name>Zn(2+)</name>
        <dbReference type="ChEBI" id="CHEBI:29105"/>
        <note>catalytic</note>
    </ligand>
</feature>
<feature type="binding site" evidence="15">
    <location>
        <begin position="205"/>
        <end position="212"/>
    </location>
    <ligand>
        <name>ATP</name>
        <dbReference type="ChEBI" id="CHEBI:30616"/>
    </ligand>
</feature>
<dbReference type="GO" id="GO:0004222">
    <property type="term" value="F:metalloendopeptidase activity"/>
    <property type="evidence" value="ECO:0007669"/>
    <property type="project" value="InterPro"/>
</dbReference>
<dbReference type="PANTHER" id="PTHR23076:SF97">
    <property type="entry name" value="ATP-DEPENDENT ZINC METALLOPROTEASE YME1L1"/>
    <property type="match status" value="1"/>
</dbReference>
<comment type="similarity">
    <text evidence="14 15">In the central section; belongs to the AAA ATPase family.</text>
</comment>
<keyword evidence="19" id="KW-0131">Cell cycle</keyword>
<evidence type="ECO:0000256" key="16">
    <source>
        <dbReference type="RuleBase" id="RU003651"/>
    </source>
</evidence>
<dbReference type="GO" id="GO:0004176">
    <property type="term" value="F:ATP-dependent peptidase activity"/>
    <property type="evidence" value="ECO:0007669"/>
    <property type="project" value="InterPro"/>
</dbReference>
<dbReference type="Pfam" id="PF17862">
    <property type="entry name" value="AAA_lid_3"/>
    <property type="match status" value="1"/>
</dbReference>
<dbReference type="Proteomes" id="UP001180845">
    <property type="component" value="Unassembled WGS sequence"/>
</dbReference>
<dbReference type="PANTHER" id="PTHR23076">
    <property type="entry name" value="METALLOPROTEASE M41 FTSH"/>
    <property type="match status" value="1"/>
</dbReference>
<gene>
    <name evidence="15" type="primary">ftsH</name>
    <name evidence="19" type="ORF">JOF55_001876</name>
</gene>
<evidence type="ECO:0000256" key="15">
    <source>
        <dbReference type="HAMAP-Rule" id="MF_01458"/>
    </source>
</evidence>
<dbReference type="GO" id="GO:0016887">
    <property type="term" value="F:ATP hydrolysis activity"/>
    <property type="evidence" value="ECO:0007669"/>
    <property type="project" value="UniProtKB-UniRule"/>
</dbReference>
<evidence type="ECO:0000259" key="18">
    <source>
        <dbReference type="SMART" id="SM00382"/>
    </source>
</evidence>
<dbReference type="GO" id="GO:0005886">
    <property type="term" value="C:plasma membrane"/>
    <property type="evidence" value="ECO:0007669"/>
    <property type="project" value="UniProtKB-SubCell"/>
</dbReference>
<accession>A0AAE3ZD49</accession>
<dbReference type="InterPro" id="IPR000642">
    <property type="entry name" value="Peptidase_M41"/>
</dbReference>
<dbReference type="InterPro" id="IPR003593">
    <property type="entry name" value="AAA+_ATPase"/>
</dbReference>
<dbReference type="FunFam" id="3.40.50.300:FF:000001">
    <property type="entry name" value="ATP-dependent zinc metalloprotease FtsH"/>
    <property type="match status" value="1"/>
</dbReference>
<keyword evidence="11 15" id="KW-1133">Transmembrane helix</keyword>
<feature type="compositionally biased region" description="Basic and acidic residues" evidence="17">
    <location>
        <begin position="624"/>
        <end position="642"/>
    </location>
</feature>
<feature type="compositionally biased region" description="Low complexity" evidence="17">
    <location>
        <begin position="673"/>
        <end position="684"/>
    </location>
</feature>
<feature type="domain" description="AAA+ ATPase" evidence="18">
    <location>
        <begin position="197"/>
        <end position="336"/>
    </location>
</feature>
<keyword evidence="4 15" id="KW-0645">Protease</keyword>
<evidence type="ECO:0000256" key="7">
    <source>
        <dbReference type="ARBA" id="ARBA00022741"/>
    </source>
</evidence>
<dbReference type="Gene3D" id="3.40.50.300">
    <property type="entry name" value="P-loop containing nucleotide triphosphate hydrolases"/>
    <property type="match status" value="1"/>
</dbReference>
<evidence type="ECO:0000256" key="6">
    <source>
        <dbReference type="ARBA" id="ARBA00022723"/>
    </source>
</evidence>
<evidence type="ECO:0000256" key="13">
    <source>
        <dbReference type="ARBA" id="ARBA00023136"/>
    </source>
</evidence>
<dbReference type="HAMAP" id="MF_01458">
    <property type="entry name" value="FtsH"/>
    <property type="match status" value="1"/>
</dbReference>
<comment type="similarity">
    <text evidence="16">Belongs to the AAA ATPase family.</text>
</comment>
<dbReference type="InterPro" id="IPR041569">
    <property type="entry name" value="AAA_lid_3"/>
</dbReference>
<organism evidence="19 20">
    <name type="scientific">Haloactinomyces albus</name>
    <dbReference type="NCBI Taxonomy" id="1352928"/>
    <lineage>
        <taxon>Bacteria</taxon>
        <taxon>Bacillati</taxon>
        <taxon>Actinomycetota</taxon>
        <taxon>Actinomycetes</taxon>
        <taxon>Actinopolysporales</taxon>
        <taxon>Actinopolysporaceae</taxon>
        <taxon>Haloactinomyces</taxon>
    </lineage>
</organism>
<dbReference type="GO" id="GO:0008270">
    <property type="term" value="F:zinc ion binding"/>
    <property type="evidence" value="ECO:0007669"/>
    <property type="project" value="UniProtKB-UniRule"/>
</dbReference>
<keyword evidence="12 15" id="KW-0482">Metalloprotease</keyword>
<comment type="function">
    <text evidence="15">Acts as a processive, ATP-dependent zinc metallopeptidase for both cytoplasmic and membrane proteins. Plays a role in the quality control of integral membrane proteins.</text>
</comment>